<dbReference type="GO" id="GO:0016042">
    <property type="term" value="P:lipid catabolic process"/>
    <property type="evidence" value="ECO:0007669"/>
    <property type="project" value="UniProtKB-UniRule"/>
</dbReference>
<feature type="short sequence motif" description="GXGXXG" evidence="4">
    <location>
        <begin position="18"/>
        <end position="23"/>
    </location>
</feature>
<dbReference type="GO" id="GO:0016787">
    <property type="term" value="F:hydrolase activity"/>
    <property type="evidence" value="ECO:0007669"/>
    <property type="project" value="UniProtKB-UniRule"/>
</dbReference>
<reference evidence="6" key="1">
    <citation type="submission" date="2019-11" db="EMBL/GenBank/DDBJ databases">
        <authorList>
            <person name="Feng L."/>
        </authorList>
    </citation>
    <scope>NUCLEOTIDE SEQUENCE</scope>
    <source>
        <strain evidence="6">AodontolyticusLFYP35</strain>
    </source>
</reference>
<keyword evidence="3 4" id="KW-0443">Lipid metabolism</keyword>
<proteinExistence type="predicted"/>
<evidence type="ECO:0000259" key="5">
    <source>
        <dbReference type="PROSITE" id="PS51635"/>
    </source>
</evidence>
<keyword evidence="2 4" id="KW-0442">Lipid degradation</keyword>
<dbReference type="CDD" id="cd07208">
    <property type="entry name" value="Pat_hypo_Ecoli_yjju_like"/>
    <property type="match status" value="1"/>
</dbReference>
<dbReference type="PANTHER" id="PTHR14226:SF25">
    <property type="entry name" value="PHOSPHOESTERASE"/>
    <property type="match status" value="1"/>
</dbReference>
<feature type="active site" description="Nucleophile" evidence="4">
    <location>
        <position position="47"/>
    </location>
</feature>
<feature type="short sequence motif" description="GXSXG" evidence="4">
    <location>
        <begin position="45"/>
        <end position="49"/>
    </location>
</feature>
<evidence type="ECO:0000313" key="6">
    <source>
        <dbReference type="EMBL" id="VYS86414.1"/>
    </source>
</evidence>
<dbReference type="PROSITE" id="PS51635">
    <property type="entry name" value="PNPLA"/>
    <property type="match status" value="1"/>
</dbReference>
<evidence type="ECO:0000256" key="1">
    <source>
        <dbReference type="ARBA" id="ARBA00022801"/>
    </source>
</evidence>
<dbReference type="EMBL" id="CACRSM010000002">
    <property type="protein sequence ID" value="VYS86414.1"/>
    <property type="molecule type" value="Genomic_DNA"/>
</dbReference>
<protein>
    <submittedName>
        <fullName evidence="6">Patatin-like phospholipase</fullName>
    </submittedName>
</protein>
<dbReference type="Pfam" id="PF01734">
    <property type="entry name" value="Patatin"/>
    <property type="match status" value="1"/>
</dbReference>
<dbReference type="InterPro" id="IPR016035">
    <property type="entry name" value="Acyl_Trfase/lysoPLipase"/>
</dbReference>
<dbReference type="Gene3D" id="3.40.1090.10">
    <property type="entry name" value="Cytosolic phospholipase A2 catalytic domain"/>
    <property type="match status" value="2"/>
</dbReference>
<dbReference type="PANTHER" id="PTHR14226">
    <property type="entry name" value="NEUROPATHY TARGET ESTERASE/SWISS CHEESE D.MELANOGASTER"/>
    <property type="match status" value="1"/>
</dbReference>
<evidence type="ECO:0000256" key="4">
    <source>
        <dbReference type="PROSITE-ProRule" id="PRU01161"/>
    </source>
</evidence>
<dbReference type="InterPro" id="IPR037483">
    <property type="entry name" value="YjjU-like"/>
</dbReference>
<organism evidence="6">
    <name type="scientific">Schaalia odontolytica</name>
    <dbReference type="NCBI Taxonomy" id="1660"/>
    <lineage>
        <taxon>Bacteria</taxon>
        <taxon>Bacillati</taxon>
        <taxon>Actinomycetota</taxon>
        <taxon>Actinomycetes</taxon>
        <taxon>Actinomycetales</taxon>
        <taxon>Actinomycetaceae</taxon>
        <taxon>Schaalia</taxon>
    </lineage>
</organism>
<feature type="domain" description="PNPLA" evidence="5">
    <location>
        <begin position="14"/>
        <end position="187"/>
    </location>
</feature>
<dbReference type="InterPro" id="IPR050301">
    <property type="entry name" value="NTE"/>
</dbReference>
<accession>A0A6N2S0B5</accession>
<gene>
    <name evidence="6" type="ORF">AOLFYP35_00608</name>
</gene>
<dbReference type="Pfam" id="PF19890">
    <property type="entry name" value="DUF6363"/>
    <property type="match status" value="1"/>
</dbReference>
<evidence type="ECO:0000256" key="2">
    <source>
        <dbReference type="ARBA" id="ARBA00022963"/>
    </source>
</evidence>
<feature type="active site" description="Proton acceptor" evidence="4">
    <location>
        <position position="172"/>
    </location>
</feature>
<evidence type="ECO:0000256" key="3">
    <source>
        <dbReference type="ARBA" id="ARBA00023098"/>
    </source>
</evidence>
<sequence>MNAKTLKHIDDTALVFEGGGMRGAFTAGITATLIEEGIDFPHVSGISAGSSNTVNYVSRDAQRAHDTFTTVADSPEFGGLKHWVHGRGMFNVDYLYDEIAQPDGDAPLDLDTFLSNPAEVRIGAFNATRGEEVWFTKEDMRTVEEVGRCVRASSTLPIIMPTVTIDGDTYVDGALGPDGGIPLDAPMRDGYRKFFVVLTRPRDFVKAPIKPGVYSALRLAFPHLPSIAEAVARRTVAYNAARRKLFELEEQGRALIVTPEDLAIDKMEMNVERLEDAFDAGVALARRDLPRWEAFLGL</sequence>
<name>A0A6N2S0B5_9ACTO</name>
<dbReference type="InterPro" id="IPR002641">
    <property type="entry name" value="PNPLA_dom"/>
</dbReference>
<dbReference type="SUPFAM" id="SSF52151">
    <property type="entry name" value="FabD/lysophospholipase-like"/>
    <property type="match status" value="1"/>
</dbReference>
<dbReference type="InterPro" id="IPR045943">
    <property type="entry name" value="DUF6363"/>
</dbReference>
<dbReference type="AlphaFoldDB" id="A0A6N2S0B5"/>
<keyword evidence="1 4" id="KW-0378">Hydrolase</keyword>
<feature type="short sequence motif" description="DGA/G" evidence="4">
    <location>
        <begin position="172"/>
        <end position="174"/>
    </location>
</feature>